<keyword evidence="3" id="KW-1185">Reference proteome</keyword>
<gene>
    <name evidence="2" type="ORF">N7515_009404</name>
</gene>
<feature type="compositionally biased region" description="Polar residues" evidence="1">
    <location>
        <begin position="27"/>
        <end position="37"/>
    </location>
</feature>
<sequence length="72" mass="7974">MIHRKDMSSPMHKTSSWMDNADLPSSPEKSQSLQVLPSTPHPPSQNLPVAVDIDDSLSDRVDKARVEIIAHT</sequence>
<organism evidence="2 3">
    <name type="scientific">Penicillium bovifimosum</name>
    <dbReference type="NCBI Taxonomy" id="126998"/>
    <lineage>
        <taxon>Eukaryota</taxon>
        <taxon>Fungi</taxon>
        <taxon>Dikarya</taxon>
        <taxon>Ascomycota</taxon>
        <taxon>Pezizomycotina</taxon>
        <taxon>Eurotiomycetes</taxon>
        <taxon>Eurotiomycetidae</taxon>
        <taxon>Eurotiales</taxon>
        <taxon>Aspergillaceae</taxon>
        <taxon>Penicillium</taxon>
    </lineage>
</organism>
<feature type="region of interest" description="Disordered" evidence="1">
    <location>
        <begin position="1"/>
        <end position="50"/>
    </location>
</feature>
<protein>
    <submittedName>
        <fullName evidence="2">Uncharacterized protein</fullName>
    </submittedName>
</protein>
<accession>A0A9W9GJ82</accession>
<evidence type="ECO:0000313" key="2">
    <source>
        <dbReference type="EMBL" id="KAJ5121443.1"/>
    </source>
</evidence>
<proteinExistence type="predicted"/>
<evidence type="ECO:0000313" key="3">
    <source>
        <dbReference type="Proteomes" id="UP001149079"/>
    </source>
</evidence>
<dbReference type="AlphaFoldDB" id="A0A9W9GJ82"/>
<name>A0A9W9GJ82_9EURO</name>
<evidence type="ECO:0000256" key="1">
    <source>
        <dbReference type="SAM" id="MobiDB-lite"/>
    </source>
</evidence>
<comment type="caution">
    <text evidence="2">The sequence shown here is derived from an EMBL/GenBank/DDBJ whole genome shotgun (WGS) entry which is preliminary data.</text>
</comment>
<dbReference type="RefSeq" id="XP_056517947.1">
    <property type="nucleotide sequence ID" value="XM_056670148.1"/>
</dbReference>
<reference evidence="2" key="1">
    <citation type="submission" date="2022-11" db="EMBL/GenBank/DDBJ databases">
        <authorList>
            <person name="Petersen C."/>
        </authorList>
    </citation>
    <scope>NUCLEOTIDE SEQUENCE</scope>
    <source>
        <strain evidence="2">IBT 22155</strain>
    </source>
</reference>
<dbReference type="Proteomes" id="UP001149079">
    <property type="component" value="Unassembled WGS sequence"/>
</dbReference>
<reference evidence="2" key="2">
    <citation type="journal article" date="2023" name="IMA Fungus">
        <title>Comparative genomic study of the Penicillium genus elucidates a diverse pangenome and 15 lateral gene transfer events.</title>
        <authorList>
            <person name="Petersen C."/>
            <person name="Sorensen T."/>
            <person name="Nielsen M.R."/>
            <person name="Sondergaard T.E."/>
            <person name="Sorensen J.L."/>
            <person name="Fitzpatrick D.A."/>
            <person name="Frisvad J.C."/>
            <person name="Nielsen K.L."/>
        </authorList>
    </citation>
    <scope>NUCLEOTIDE SEQUENCE</scope>
    <source>
        <strain evidence="2">IBT 22155</strain>
    </source>
</reference>
<dbReference type="EMBL" id="JAPQKL010000007">
    <property type="protein sequence ID" value="KAJ5121443.1"/>
    <property type="molecule type" value="Genomic_DNA"/>
</dbReference>
<dbReference type="GeneID" id="81409318"/>